<evidence type="ECO:0000256" key="2">
    <source>
        <dbReference type="ARBA" id="ARBA00011044"/>
    </source>
</evidence>
<dbReference type="Pfam" id="PF07282">
    <property type="entry name" value="Cas12f1-like_TNB"/>
    <property type="match status" value="1"/>
</dbReference>
<dbReference type="NCBIfam" id="TIGR01766">
    <property type="entry name" value="IS200/IS605 family accessory protein TnpB-like domain"/>
    <property type="match status" value="1"/>
</dbReference>
<dbReference type="RefSeq" id="WP_256312568.1">
    <property type="nucleotide sequence ID" value="NZ_JANGAC010000017.1"/>
</dbReference>
<keyword evidence="6" id="KW-0238">DNA-binding</keyword>
<keyword evidence="11" id="KW-0540">Nuclease</keyword>
<comment type="caution">
    <text evidence="11">The sequence shown here is derived from an EMBL/GenBank/DDBJ whole genome shotgun (WGS) entry which is preliminary data.</text>
</comment>
<protein>
    <submittedName>
        <fullName evidence="11">IS200/IS605 family element RNA-guided endonuclease TnpB</fullName>
    </submittedName>
</protein>
<dbReference type="Pfam" id="PF01385">
    <property type="entry name" value="OrfB_IS605"/>
    <property type="match status" value="1"/>
</dbReference>
<dbReference type="InterPro" id="IPR001959">
    <property type="entry name" value="Transposase"/>
</dbReference>
<evidence type="ECO:0000259" key="8">
    <source>
        <dbReference type="Pfam" id="PF01385"/>
    </source>
</evidence>
<evidence type="ECO:0000313" key="11">
    <source>
        <dbReference type="EMBL" id="MCQ4924977.1"/>
    </source>
</evidence>
<feature type="domain" description="Cas12f1-like TNB" evidence="9">
    <location>
        <begin position="294"/>
        <end position="362"/>
    </location>
</feature>
<accession>A0ABT1SGC9</accession>
<reference evidence="11 12" key="1">
    <citation type="submission" date="2022-06" db="EMBL/GenBank/DDBJ databases">
        <title>Isolation of gut microbiota from human fecal samples.</title>
        <authorList>
            <person name="Pamer E.G."/>
            <person name="Barat B."/>
            <person name="Waligurski E."/>
            <person name="Medina S."/>
            <person name="Paddock L."/>
            <person name="Mostad J."/>
        </authorList>
    </citation>
    <scope>NUCLEOTIDE SEQUENCE [LARGE SCALE GENOMIC DNA]</scope>
    <source>
        <strain evidence="11 12">DFI.7.95</strain>
    </source>
</reference>
<comment type="similarity">
    <text evidence="2">In the N-terminal section; belongs to the transposase 2 family.</text>
</comment>
<keyword evidence="4" id="KW-0479">Metal-binding</keyword>
<dbReference type="Proteomes" id="UP001524478">
    <property type="component" value="Unassembled WGS sequence"/>
</dbReference>
<dbReference type="InterPro" id="IPR021027">
    <property type="entry name" value="Transposase_put_HTH"/>
</dbReference>
<dbReference type="PANTHER" id="PTHR30405">
    <property type="entry name" value="TRANSPOSASE"/>
    <property type="match status" value="1"/>
</dbReference>
<keyword evidence="11" id="KW-0255">Endonuclease</keyword>
<evidence type="ECO:0000259" key="10">
    <source>
        <dbReference type="Pfam" id="PF12323"/>
    </source>
</evidence>
<evidence type="ECO:0000259" key="9">
    <source>
        <dbReference type="Pfam" id="PF07282"/>
    </source>
</evidence>
<evidence type="ECO:0000256" key="3">
    <source>
        <dbReference type="ARBA" id="ARBA00022578"/>
    </source>
</evidence>
<dbReference type="EMBL" id="JANGAC010000017">
    <property type="protein sequence ID" value="MCQ4924977.1"/>
    <property type="molecule type" value="Genomic_DNA"/>
</dbReference>
<proteinExistence type="inferred from homology"/>
<evidence type="ECO:0000256" key="4">
    <source>
        <dbReference type="ARBA" id="ARBA00022723"/>
    </source>
</evidence>
<keyword evidence="5" id="KW-0862">Zinc</keyword>
<feature type="domain" description="Probable transposase IS891/IS1136/IS1341" evidence="8">
    <location>
        <begin position="169"/>
        <end position="282"/>
    </location>
</feature>
<dbReference type="GO" id="GO:0004519">
    <property type="term" value="F:endonuclease activity"/>
    <property type="evidence" value="ECO:0007669"/>
    <property type="project" value="UniProtKB-KW"/>
</dbReference>
<dbReference type="NCBIfam" id="NF040570">
    <property type="entry name" value="guided_TnpB"/>
    <property type="match status" value="1"/>
</dbReference>
<keyword evidence="7" id="KW-0233">DNA recombination</keyword>
<evidence type="ECO:0000256" key="1">
    <source>
        <dbReference type="ARBA" id="ARBA00008761"/>
    </source>
</evidence>
<name>A0ABT1SGC9_9FIRM</name>
<dbReference type="InterPro" id="IPR051399">
    <property type="entry name" value="RNA-guided_DNA_endo/Transpos"/>
</dbReference>
<dbReference type="InterPro" id="IPR010095">
    <property type="entry name" value="Cas12f1-like_TNB"/>
</dbReference>
<organism evidence="11 12">
    <name type="scientific">Tissierella carlieri</name>
    <dbReference type="NCBI Taxonomy" id="689904"/>
    <lineage>
        <taxon>Bacteria</taxon>
        <taxon>Bacillati</taxon>
        <taxon>Bacillota</taxon>
        <taxon>Tissierellia</taxon>
        <taxon>Tissierellales</taxon>
        <taxon>Tissierellaceae</taxon>
        <taxon>Tissierella</taxon>
    </lineage>
</organism>
<evidence type="ECO:0000256" key="5">
    <source>
        <dbReference type="ARBA" id="ARBA00022833"/>
    </source>
</evidence>
<dbReference type="NCBIfam" id="NF038281">
    <property type="entry name" value="IS200_TnpB"/>
    <property type="match status" value="1"/>
</dbReference>
<gene>
    <name evidence="11" type="primary">tnpB</name>
    <name evidence="11" type="ORF">NE686_17890</name>
</gene>
<dbReference type="Pfam" id="PF12323">
    <property type="entry name" value="HTH_OrfB_IS605"/>
    <property type="match status" value="1"/>
</dbReference>
<feature type="domain" description="Transposase putative helix-turn-helix" evidence="10">
    <location>
        <begin position="1"/>
        <end position="44"/>
    </location>
</feature>
<dbReference type="InterPro" id="IPR053522">
    <property type="entry name" value="RNA-guided_endonuclease_TnpB"/>
</dbReference>
<evidence type="ECO:0000313" key="12">
    <source>
        <dbReference type="Proteomes" id="UP001524478"/>
    </source>
</evidence>
<keyword evidence="12" id="KW-1185">Reference proteome</keyword>
<dbReference type="PANTHER" id="PTHR30405:SF25">
    <property type="entry name" value="RNA-GUIDED DNA ENDONUCLEASE INSQ-RELATED"/>
    <property type="match status" value="1"/>
</dbReference>
<evidence type="ECO:0000256" key="6">
    <source>
        <dbReference type="ARBA" id="ARBA00023125"/>
    </source>
</evidence>
<comment type="similarity">
    <text evidence="1">In the C-terminal section; belongs to the transposase 35 family.</text>
</comment>
<evidence type="ECO:0000256" key="7">
    <source>
        <dbReference type="ARBA" id="ARBA00023172"/>
    </source>
</evidence>
<keyword evidence="3" id="KW-0815">Transposition</keyword>
<sequence length="372" mass="43253">MEKAYKYRIYPNKTQEVLIQKTFGCVRFIYNYYLAKRIDVYKNDISTLTYNACSKDLTNLKKELLWLKEVDKFSLQSSLKDLDMAFKNFFREIKKGNNNYGFPRFKSKKFNHKSYKTKFTNGNIMLFEKSIKLPKLGYVKCKTSIMHQGRILNATISQEPSGKYYVSVCCTDVDIVKLPPSNNSIGIDLGIKEFCVTSSGDMINNPKHLKSSLDKLARLQKELSRKTIGSSNRDKQRLKVARQHEKIANQRKDFLNKLSTNLIRNNDVICIEDLQIKNMVKNHNLAQAISDVSWGEFVRQLQYKAIWYGREVVKVDKFFPSSQICSVCGYRNINIKDISIREWDCPECNTHHERDINASINILNEGIKRLST</sequence>
<keyword evidence="11" id="KW-0378">Hydrolase</keyword>